<keyword evidence="5" id="KW-1185">Reference proteome</keyword>
<feature type="region of interest" description="Disordered" evidence="2">
    <location>
        <begin position="132"/>
        <end position="169"/>
    </location>
</feature>
<feature type="compositionally biased region" description="Basic and acidic residues" evidence="2">
    <location>
        <begin position="57"/>
        <end position="72"/>
    </location>
</feature>
<dbReference type="InterPro" id="IPR043987">
    <property type="entry name" value="CCZ1/INTU/HSP4_longin_1"/>
</dbReference>
<feature type="region of interest" description="Disordered" evidence="2">
    <location>
        <begin position="359"/>
        <end position="434"/>
    </location>
</feature>
<reference evidence="4" key="1">
    <citation type="journal article" date="2023" name="Mol. Phylogenet. Evol.">
        <title>Genome-scale phylogeny and comparative genomics of the fungal order Sordariales.</title>
        <authorList>
            <person name="Hensen N."/>
            <person name="Bonometti L."/>
            <person name="Westerberg I."/>
            <person name="Brannstrom I.O."/>
            <person name="Guillou S."/>
            <person name="Cros-Aarteil S."/>
            <person name="Calhoun S."/>
            <person name="Haridas S."/>
            <person name="Kuo A."/>
            <person name="Mondo S."/>
            <person name="Pangilinan J."/>
            <person name="Riley R."/>
            <person name="LaButti K."/>
            <person name="Andreopoulos B."/>
            <person name="Lipzen A."/>
            <person name="Chen C."/>
            <person name="Yan M."/>
            <person name="Daum C."/>
            <person name="Ng V."/>
            <person name="Clum A."/>
            <person name="Steindorff A."/>
            <person name="Ohm R.A."/>
            <person name="Martin F."/>
            <person name="Silar P."/>
            <person name="Natvig D.O."/>
            <person name="Lalanne C."/>
            <person name="Gautier V."/>
            <person name="Ament-Velasquez S.L."/>
            <person name="Kruys A."/>
            <person name="Hutchinson M.I."/>
            <person name="Powell A.J."/>
            <person name="Barry K."/>
            <person name="Miller A.N."/>
            <person name="Grigoriev I.V."/>
            <person name="Debuchy R."/>
            <person name="Gladieux P."/>
            <person name="Hiltunen Thoren M."/>
            <person name="Johannesson H."/>
        </authorList>
    </citation>
    <scope>NUCLEOTIDE SEQUENCE</scope>
    <source>
        <strain evidence="4">CBS 103.79</strain>
    </source>
</reference>
<evidence type="ECO:0000313" key="5">
    <source>
        <dbReference type="Proteomes" id="UP001303889"/>
    </source>
</evidence>
<dbReference type="AlphaFoldDB" id="A0AAN6MLF8"/>
<gene>
    <name evidence="4" type="ORF">C8A05DRAFT_15864</name>
</gene>
<dbReference type="InterPro" id="IPR013176">
    <property type="entry name" value="Ccz1"/>
</dbReference>
<accession>A0AAN6MLF8</accession>
<dbReference type="GO" id="GO:0035658">
    <property type="term" value="C:Mon1-Ccz1 complex"/>
    <property type="evidence" value="ECO:0007669"/>
    <property type="project" value="InterPro"/>
</dbReference>
<dbReference type="Pfam" id="PF19031">
    <property type="entry name" value="Intu_longin_1"/>
    <property type="match status" value="1"/>
</dbReference>
<organism evidence="4 5">
    <name type="scientific">Staphylotrichum tortipilum</name>
    <dbReference type="NCBI Taxonomy" id="2831512"/>
    <lineage>
        <taxon>Eukaryota</taxon>
        <taxon>Fungi</taxon>
        <taxon>Dikarya</taxon>
        <taxon>Ascomycota</taxon>
        <taxon>Pezizomycotina</taxon>
        <taxon>Sordariomycetes</taxon>
        <taxon>Sordariomycetidae</taxon>
        <taxon>Sordariales</taxon>
        <taxon>Chaetomiaceae</taxon>
        <taxon>Staphylotrichum</taxon>
    </lineage>
</organism>
<name>A0AAN6MLF8_9PEZI</name>
<feature type="compositionally biased region" description="Low complexity" evidence="2">
    <location>
        <begin position="132"/>
        <end position="158"/>
    </location>
</feature>
<evidence type="ECO:0000256" key="1">
    <source>
        <dbReference type="ARBA" id="ARBA00005352"/>
    </source>
</evidence>
<reference evidence="4" key="2">
    <citation type="submission" date="2023-05" db="EMBL/GenBank/DDBJ databases">
        <authorList>
            <consortium name="Lawrence Berkeley National Laboratory"/>
            <person name="Steindorff A."/>
            <person name="Hensen N."/>
            <person name="Bonometti L."/>
            <person name="Westerberg I."/>
            <person name="Brannstrom I.O."/>
            <person name="Guillou S."/>
            <person name="Cros-Aarteil S."/>
            <person name="Calhoun S."/>
            <person name="Haridas S."/>
            <person name="Kuo A."/>
            <person name="Mondo S."/>
            <person name="Pangilinan J."/>
            <person name="Riley R."/>
            <person name="Labutti K."/>
            <person name="Andreopoulos B."/>
            <person name="Lipzen A."/>
            <person name="Chen C."/>
            <person name="Yanf M."/>
            <person name="Daum C."/>
            <person name="Ng V."/>
            <person name="Clum A."/>
            <person name="Ohm R."/>
            <person name="Martin F."/>
            <person name="Silar P."/>
            <person name="Natvig D."/>
            <person name="Lalanne C."/>
            <person name="Gautier V."/>
            <person name="Ament-Velasquez S.L."/>
            <person name="Kruys A."/>
            <person name="Hutchinson M.I."/>
            <person name="Powell A.J."/>
            <person name="Barry K."/>
            <person name="Miller A.N."/>
            <person name="Grigoriev I.V."/>
            <person name="Debuchy R."/>
            <person name="Gladieux P."/>
            <person name="Thoren M.H."/>
            <person name="Johannesson H."/>
        </authorList>
    </citation>
    <scope>NUCLEOTIDE SEQUENCE</scope>
    <source>
        <strain evidence="4">CBS 103.79</strain>
    </source>
</reference>
<dbReference type="GO" id="GO:0016192">
    <property type="term" value="P:vesicle-mediated transport"/>
    <property type="evidence" value="ECO:0007669"/>
    <property type="project" value="InterPro"/>
</dbReference>
<proteinExistence type="inferred from homology"/>
<feature type="region of interest" description="Disordered" evidence="2">
    <location>
        <begin position="725"/>
        <end position="755"/>
    </location>
</feature>
<feature type="region of interest" description="Disordered" evidence="2">
    <location>
        <begin position="44"/>
        <end position="72"/>
    </location>
</feature>
<dbReference type="PANTHER" id="PTHR13056:SF0">
    <property type="entry name" value="VACUOLAR FUSION PROTEIN CCZ1 HOMOLOG-RELATED"/>
    <property type="match status" value="1"/>
</dbReference>
<dbReference type="EMBL" id="MU855538">
    <property type="protein sequence ID" value="KAK3902033.1"/>
    <property type="molecule type" value="Genomic_DNA"/>
</dbReference>
<comment type="caution">
    <text evidence="4">The sequence shown here is derived from an EMBL/GenBank/DDBJ whole genome shotgun (WGS) entry which is preliminary data.</text>
</comment>
<evidence type="ECO:0000259" key="3">
    <source>
        <dbReference type="Pfam" id="PF19031"/>
    </source>
</evidence>
<comment type="similarity">
    <text evidence="1">Belongs to the CCZ1 family.</text>
</comment>
<sequence>MANPLMASGIVPAQVGFLAIYNPGLGTTDDTVHDQIVYYASASTQAGPKRRRRRGTAAKDGRPADAISREERNERLRQIGLAQGMVEFGRSFSGGKAVDSIDTERSRVVLHELEPGWWILASIDLTRLPLAPTKATSSGPTSATASSSTATSAGNPSSSPQPPPPEFEYSSREVKPAALLLQDLLRAHALFLLHHAPSLAALFASAPRPEFAALLTRYWDLFYSTWNVLLHGNPVCSVFGGVNIAACGELGMGVGEEDRGSGEREVLEGLVGRVEGLVDLVVGRFGAAEQVDGGGKGKGPVAAAEDEGWLGLGNDVGSEDGAVFLGVGALSRNSLRAVTGWMEDIYTWGGGAYGMAHTLAGTGSKTKRRRRGMSRKVDGAEMSPISDGKGEQTKGKSKQLASQTSGDIPPAQGSSAQPDPVVSENASAEHGETAGGMDKMFSYLKLGYGTYWSLGTSSPAANSDGDQDLARKPTDEDDKRAAAQKRLKQLNTGHFLIGPGEPDTRQEEGRQEQEGPSSPGDKSPAKPQTVTVELEAQAGLPGVDPNHQGYGVSRTTNLQPIVYAHRPFIYILLFQPAATLGSIPKGEHPQAGLQTQLAPLHKPLLISTAYRPKKPSLGIPASSPSPSEIYDLVFDSHTLTLHSTIPNIPDPVPIPDAPPPLLPPPPPSRRPVWTRVEALNTHNQLLSMFASARDDPTALERTCKTSRGWWLVWNRVVDPAPAAVEEEMGGSSPGGFDAGGGDDEGTEVGNGGGQVRTAGRKEIFLVRRASDNAVGGGGVVGGAGIRSISASYVGGGGGGGGWADGASRLAQGIGVDTRRYIEGLLSLNR</sequence>
<feature type="compositionally biased region" description="Basic residues" evidence="2">
    <location>
        <begin position="365"/>
        <end position="374"/>
    </location>
</feature>
<feature type="region of interest" description="Disordered" evidence="2">
    <location>
        <begin position="458"/>
        <end position="529"/>
    </location>
</feature>
<dbReference type="PANTHER" id="PTHR13056">
    <property type="entry name" value="VACUOLAR FUSION PROTEIN CCZ1 HOMOLOG-RELATED"/>
    <property type="match status" value="1"/>
</dbReference>
<feature type="compositionally biased region" description="Basic and acidic residues" evidence="2">
    <location>
        <begin position="502"/>
        <end position="513"/>
    </location>
</feature>
<feature type="compositionally biased region" description="Basic and acidic residues" evidence="2">
    <location>
        <begin position="468"/>
        <end position="481"/>
    </location>
</feature>
<evidence type="ECO:0000256" key="2">
    <source>
        <dbReference type="SAM" id="MobiDB-lite"/>
    </source>
</evidence>
<feature type="compositionally biased region" description="Polar residues" evidence="2">
    <location>
        <begin position="399"/>
        <end position="417"/>
    </location>
</feature>
<dbReference type="Proteomes" id="UP001303889">
    <property type="component" value="Unassembled WGS sequence"/>
</dbReference>
<protein>
    <recommendedName>
        <fullName evidence="3">CCZ1/INTU/HSP4 first Longin domain-containing protein</fullName>
    </recommendedName>
</protein>
<feature type="domain" description="CCZ1/INTU/HSP4 first Longin" evidence="3">
    <location>
        <begin position="17"/>
        <end position="125"/>
    </location>
</feature>
<evidence type="ECO:0000313" key="4">
    <source>
        <dbReference type="EMBL" id="KAK3902033.1"/>
    </source>
</evidence>